<evidence type="ECO:0000313" key="1">
    <source>
        <dbReference type="EMBL" id="KAJ0094414.1"/>
    </source>
</evidence>
<organism evidence="1 2">
    <name type="scientific">Pistacia atlantica</name>
    <dbReference type="NCBI Taxonomy" id="434234"/>
    <lineage>
        <taxon>Eukaryota</taxon>
        <taxon>Viridiplantae</taxon>
        <taxon>Streptophyta</taxon>
        <taxon>Embryophyta</taxon>
        <taxon>Tracheophyta</taxon>
        <taxon>Spermatophyta</taxon>
        <taxon>Magnoliopsida</taxon>
        <taxon>eudicotyledons</taxon>
        <taxon>Gunneridae</taxon>
        <taxon>Pentapetalae</taxon>
        <taxon>rosids</taxon>
        <taxon>malvids</taxon>
        <taxon>Sapindales</taxon>
        <taxon>Anacardiaceae</taxon>
        <taxon>Pistacia</taxon>
    </lineage>
</organism>
<gene>
    <name evidence="1" type="ORF">Patl1_16996</name>
</gene>
<evidence type="ECO:0000313" key="2">
    <source>
        <dbReference type="Proteomes" id="UP001164250"/>
    </source>
</evidence>
<dbReference type="EMBL" id="CM047902">
    <property type="protein sequence ID" value="KAJ0094414.1"/>
    <property type="molecule type" value="Genomic_DNA"/>
</dbReference>
<dbReference type="Proteomes" id="UP001164250">
    <property type="component" value="Chromosome 6"/>
</dbReference>
<protein>
    <submittedName>
        <fullName evidence="1">Uncharacterized protein</fullName>
    </submittedName>
</protein>
<proteinExistence type="predicted"/>
<comment type="caution">
    <text evidence="1">The sequence shown here is derived from an EMBL/GenBank/DDBJ whole genome shotgun (WGS) entry which is preliminary data.</text>
</comment>
<keyword evidence="2" id="KW-1185">Reference proteome</keyword>
<reference evidence="2" key="1">
    <citation type="journal article" date="2023" name="G3 (Bethesda)">
        <title>Genome assembly and association tests identify interacting loci associated with vigor, precocity, and sex in interspecific pistachio rootstocks.</title>
        <authorList>
            <person name="Palmer W."/>
            <person name="Jacygrad E."/>
            <person name="Sagayaradj S."/>
            <person name="Cavanaugh K."/>
            <person name="Han R."/>
            <person name="Bertier L."/>
            <person name="Beede B."/>
            <person name="Kafkas S."/>
            <person name="Golino D."/>
            <person name="Preece J."/>
            <person name="Michelmore R."/>
        </authorList>
    </citation>
    <scope>NUCLEOTIDE SEQUENCE [LARGE SCALE GENOMIC DNA]</scope>
</reference>
<accession>A0ACC1B696</accession>
<name>A0ACC1B696_9ROSI</name>
<sequence length="187" mass="21204">MEKYLEQRLILGETWTRGGREKSGTEMAGVGAFWGTRVMEIVKKHDSGGLLWKRIKLTTTRKANAKKRLRRVWQVLTETLTSKAEVDAVKAGTHFALSENALFLQNEAVLKGMCSTTAFTSFRAWQGHFVDGSMESFIFQMNKKDSSETRHKDEVVLFRIEIKMGLDGNMGTEPPKDKLKSLCRAED</sequence>